<protein>
    <submittedName>
        <fullName evidence="1">Uncharacterized protein</fullName>
    </submittedName>
</protein>
<evidence type="ECO:0000313" key="1">
    <source>
        <dbReference type="EMBL" id="KAJ2808585.1"/>
    </source>
</evidence>
<dbReference type="InterPro" id="IPR021109">
    <property type="entry name" value="Peptidase_aspartic_dom_sf"/>
</dbReference>
<dbReference type="EMBL" id="JANBUO010000037">
    <property type="protein sequence ID" value="KAJ2808585.1"/>
    <property type="molecule type" value="Genomic_DNA"/>
</dbReference>
<name>A0A9W8I4K3_9FUNG</name>
<dbReference type="Gene3D" id="2.40.70.10">
    <property type="entry name" value="Acid Proteases"/>
    <property type="match status" value="1"/>
</dbReference>
<comment type="caution">
    <text evidence="1">The sequence shown here is derived from an EMBL/GenBank/DDBJ whole genome shotgun (WGS) entry which is preliminary data.</text>
</comment>
<dbReference type="AlphaFoldDB" id="A0A9W8I4K3"/>
<gene>
    <name evidence="1" type="ORF">H4R20_000790</name>
</gene>
<proteinExistence type="predicted"/>
<sequence>MHGHVVGSPPAEERLLDPWRIPVHASVGGPEIKTWAELDSGASHMLVSKMLVRQLKPCIEAKQGSIHLAMKSMSVKCVGQFDLVLRMTQHRITVKADILPGECGSPILVGHDVLARH</sequence>
<organism evidence="1 2">
    <name type="scientific">Coemansia guatemalensis</name>
    <dbReference type="NCBI Taxonomy" id="2761395"/>
    <lineage>
        <taxon>Eukaryota</taxon>
        <taxon>Fungi</taxon>
        <taxon>Fungi incertae sedis</taxon>
        <taxon>Zoopagomycota</taxon>
        <taxon>Kickxellomycotina</taxon>
        <taxon>Kickxellomycetes</taxon>
        <taxon>Kickxellales</taxon>
        <taxon>Kickxellaceae</taxon>
        <taxon>Coemansia</taxon>
    </lineage>
</organism>
<accession>A0A9W8I4K3</accession>
<dbReference type="Proteomes" id="UP001140094">
    <property type="component" value="Unassembled WGS sequence"/>
</dbReference>
<reference evidence="1" key="1">
    <citation type="submission" date="2022-07" db="EMBL/GenBank/DDBJ databases">
        <title>Phylogenomic reconstructions and comparative analyses of Kickxellomycotina fungi.</title>
        <authorList>
            <person name="Reynolds N.K."/>
            <person name="Stajich J.E."/>
            <person name="Barry K."/>
            <person name="Grigoriev I.V."/>
            <person name="Crous P."/>
            <person name="Smith M.E."/>
        </authorList>
    </citation>
    <scope>NUCLEOTIDE SEQUENCE</scope>
    <source>
        <strain evidence="1">NRRL 1565</strain>
    </source>
</reference>
<evidence type="ECO:0000313" key="2">
    <source>
        <dbReference type="Proteomes" id="UP001140094"/>
    </source>
</evidence>
<dbReference type="OrthoDB" id="2239428at2759"/>
<keyword evidence="2" id="KW-1185">Reference proteome</keyword>